<dbReference type="EMBL" id="CM039171">
    <property type="protein sequence ID" value="KAH9789283.1"/>
    <property type="molecule type" value="Genomic_DNA"/>
</dbReference>
<protein>
    <submittedName>
        <fullName evidence="1">Uncharacterized protein</fullName>
    </submittedName>
</protein>
<dbReference type="Proteomes" id="UP000829398">
    <property type="component" value="Chromosome 2"/>
</dbReference>
<proteinExistence type="predicted"/>
<keyword evidence="2" id="KW-1185">Reference proteome</keyword>
<comment type="caution">
    <text evidence="1">The sequence shown here is derived from an EMBL/GenBank/DDBJ whole genome shotgun (WGS) entry which is preliminary data.</text>
</comment>
<reference evidence="2" key="1">
    <citation type="journal article" date="2023" name="Hortic. Res.">
        <title>A chromosome-level phased genome enabling allele-level studies in sweet orange: a case study on citrus Huanglongbing tolerance.</title>
        <authorList>
            <person name="Wu B."/>
            <person name="Yu Q."/>
            <person name="Deng Z."/>
            <person name="Duan Y."/>
            <person name="Luo F."/>
            <person name="Gmitter F. Jr."/>
        </authorList>
    </citation>
    <scope>NUCLEOTIDE SEQUENCE [LARGE SCALE GENOMIC DNA]</scope>
    <source>
        <strain evidence="2">cv. Valencia</strain>
    </source>
</reference>
<evidence type="ECO:0000313" key="1">
    <source>
        <dbReference type="EMBL" id="KAH9789283.1"/>
    </source>
</evidence>
<accession>A0ACB8MV06</accession>
<evidence type="ECO:0000313" key="2">
    <source>
        <dbReference type="Proteomes" id="UP000829398"/>
    </source>
</evidence>
<sequence length="484" mass="56595">MPPKKKDKGKAILKDTEPTKTSKEPQSTPSKEKLLSSAIPIKSWIELVEENQGTQYKSISSEQQVKEWMESITKSPELMLALQGISKSKALSQIPEEEKPISKEITKSSSQSQTVVLSGESSSSQIVLSQPTASNKTSDWYDKTHFQNVLTMEDEFYHTDPFQAISKFFPKGWFFKPWDLTKPQPYYQSILEATESVKFKHFFLSETHSEPAYSTATILKVLSPNQWGDQLHKFKTFPPSFQMRLPHCLAYSYWDYQQAWFNTFFLQNPKRSHSWLFFFNSKITVQSLPNWFQQWWNFFGPTPQILTPNATHCLNLFKTHYSPSDSEKRFSPFLCFCTNFFLPWVWMWNFRFHTHEKQLIIQRTFKVKWWSKFDEQTKLTESLIKNWLCSKGFLPQTIKDSKVQQTFLTQKSKAQSLLASAKTEDEYFKVMEQLLTSRSKSSVADTSEEEEEDEEPFDEEPFISLGDDNEDDCFGIFSPVKHCK</sequence>
<name>A0ACB8MV06_CITSI</name>
<gene>
    <name evidence="1" type="ORF">KPL71_002946</name>
</gene>
<organism evidence="1 2">
    <name type="scientific">Citrus sinensis</name>
    <name type="common">Sweet orange</name>
    <name type="synonym">Citrus aurantium var. sinensis</name>
    <dbReference type="NCBI Taxonomy" id="2711"/>
    <lineage>
        <taxon>Eukaryota</taxon>
        <taxon>Viridiplantae</taxon>
        <taxon>Streptophyta</taxon>
        <taxon>Embryophyta</taxon>
        <taxon>Tracheophyta</taxon>
        <taxon>Spermatophyta</taxon>
        <taxon>Magnoliopsida</taxon>
        <taxon>eudicotyledons</taxon>
        <taxon>Gunneridae</taxon>
        <taxon>Pentapetalae</taxon>
        <taxon>rosids</taxon>
        <taxon>malvids</taxon>
        <taxon>Sapindales</taxon>
        <taxon>Rutaceae</taxon>
        <taxon>Aurantioideae</taxon>
        <taxon>Citrus</taxon>
    </lineage>
</organism>